<accession>A0A829WPA9</accession>
<gene>
    <name evidence="2" type="ORF">NBRC3293_2947</name>
    <name evidence="3" type="ORF">NBRC3293_3105</name>
</gene>
<dbReference type="Proteomes" id="UP000484858">
    <property type="component" value="Unassembled WGS sequence"/>
</dbReference>
<dbReference type="EMBL" id="BARJ01000021">
    <property type="protein sequence ID" value="GEM18608.1"/>
    <property type="molecule type" value="Genomic_DNA"/>
</dbReference>
<comment type="caution">
    <text evidence="3">The sequence shown here is derived from an EMBL/GenBank/DDBJ whole genome shotgun (WGS) entry which is preliminary data.</text>
</comment>
<keyword evidence="1" id="KW-0732">Signal</keyword>
<evidence type="ECO:0000313" key="2">
    <source>
        <dbReference type="EMBL" id="GEM18450.1"/>
    </source>
</evidence>
<sequence>MYNIKKSILSLLLVCMLSPWQPSIAAGVENNFYPNHLLKNFLTSSRSVNRTEFDMQLPKHIEDIMMHGNYIVLEGIAKNEKNDFVKQLAKKAQDRLTNGLRSRNSSDLPTTVNVGVDGLFGLEDLANWEFVAGDLLRSGRIRDWATYIESLRTGPFRSLSNIAGGDIQHFWHLIPVEFTINPSEISDPSMAGSGSNRIPYLEKEKTDEKHIPISIDSKLYDALMDTGNFFGHVPNKYLASMKYKPLGKIFSSDAIGNKSISELIQINKITIGKYVFYNNLFIVDNNVSNIIVGLNSLRLVPAVIFTSSSIDFNPFPVIRCTKRLLVSSNLAGGTAVPIINGEVDDSGPVPLAFDTGNHVDYQIAKPSDIEAAPVTFISSLKSPVGASAFVTTPQGRHMMPVSSGKTVMLSVQDGRSEKEKSLTIYAKDGLFAAYLNDTFLWRNDVFIDFEKGSICISHHR</sequence>
<dbReference type="RefSeq" id="WP_172493792.1">
    <property type="nucleotide sequence ID" value="NZ_BARJ01000014.1"/>
</dbReference>
<evidence type="ECO:0000313" key="4">
    <source>
        <dbReference type="Proteomes" id="UP000484858"/>
    </source>
</evidence>
<protein>
    <submittedName>
        <fullName evidence="3">Uncharacterized protein</fullName>
    </submittedName>
</protein>
<dbReference type="EMBL" id="BARJ01000014">
    <property type="protein sequence ID" value="GEM18450.1"/>
    <property type="molecule type" value="Genomic_DNA"/>
</dbReference>
<evidence type="ECO:0000313" key="3">
    <source>
        <dbReference type="EMBL" id="GEM18608.1"/>
    </source>
</evidence>
<organism evidence="3 4">
    <name type="scientific">Gluconobacter oxydans NBRC 3293</name>
    <dbReference type="NCBI Taxonomy" id="1315969"/>
    <lineage>
        <taxon>Bacteria</taxon>
        <taxon>Pseudomonadati</taxon>
        <taxon>Pseudomonadota</taxon>
        <taxon>Alphaproteobacteria</taxon>
        <taxon>Acetobacterales</taxon>
        <taxon>Acetobacteraceae</taxon>
        <taxon>Gluconobacter</taxon>
    </lineage>
</organism>
<evidence type="ECO:0000256" key="1">
    <source>
        <dbReference type="SAM" id="SignalP"/>
    </source>
</evidence>
<dbReference type="AlphaFoldDB" id="A0A829WPA9"/>
<reference evidence="3 4" key="1">
    <citation type="submission" date="2013-04" db="EMBL/GenBank/DDBJ databases">
        <title>Gluconobacter oxydans NBRC 3293 whole genome sequence.</title>
        <authorList>
            <person name="Matsutani M."/>
            <person name="Yakushi T."/>
            <person name="Matsushita K."/>
        </authorList>
    </citation>
    <scope>NUCLEOTIDE SEQUENCE [LARGE SCALE GENOMIC DNA]</scope>
    <source>
        <strain evidence="3 4">NBRC 3293</strain>
    </source>
</reference>
<name>A0A829WPA9_GLUOY</name>
<proteinExistence type="predicted"/>
<feature type="chain" id="PRO_5044132834" evidence="1">
    <location>
        <begin position="26"/>
        <end position="460"/>
    </location>
</feature>
<feature type="signal peptide" evidence="1">
    <location>
        <begin position="1"/>
        <end position="25"/>
    </location>
</feature>